<keyword evidence="2 7" id="KW-0813">Transport</keyword>
<evidence type="ECO:0000256" key="7">
    <source>
        <dbReference type="RuleBase" id="RU363032"/>
    </source>
</evidence>
<feature type="transmembrane region" description="Helical" evidence="7">
    <location>
        <begin position="241"/>
        <end position="262"/>
    </location>
</feature>
<comment type="subcellular location">
    <subcellularLocation>
        <location evidence="1 7">Cell membrane</location>
        <topology evidence="1 7">Multi-pass membrane protein</topology>
    </subcellularLocation>
</comment>
<keyword evidence="3" id="KW-1003">Cell membrane</keyword>
<evidence type="ECO:0000313" key="9">
    <source>
        <dbReference type="EMBL" id="MEW9305375.1"/>
    </source>
</evidence>
<feature type="transmembrane region" description="Helical" evidence="7">
    <location>
        <begin position="70"/>
        <end position="95"/>
    </location>
</feature>
<dbReference type="Gene3D" id="1.10.3720.10">
    <property type="entry name" value="MetI-like"/>
    <property type="match status" value="1"/>
</dbReference>
<dbReference type="PANTHER" id="PTHR32243:SF18">
    <property type="entry name" value="INNER MEMBRANE ABC TRANSPORTER PERMEASE PROTEIN YCJP"/>
    <property type="match status" value="1"/>
</dbReference>
<dbReference type="RefSeq" id="WP_367623453.1">
    <property type="nucleotide sequence ID" value="NZ_JBFNQD010000002.1"/>
</dbReference>
<evidence type="ECO:0000256" key="4">
    <source>
        <dbReference type="ARBA" id="ARBA00022692"/>
    </source>
</evidence>
<comment type="caution">
    <text evidence="9">The sequence shown here is derived from an EMBL/GenBank/DDBJ whole genome shotgun (WGS) entry which is preliminary data.</text>
</comment>
<evidence type="ECO:0000256" key="5">
    <source>
        <dbReference type="ARBA" id="ARBA00022989"/>
    </source>
</evidence>
<dbReference type="Pfam" id="PF00528">
    <property type="entry name" value="BPD_transp_1"/>
    <property type="match status" value="1"/>
</dbReference>
<accession>A0ABV3PIB0</accession>
<dbReference type="InterPro" id="IPR050901">
    <property type="entry name" value="BP-dep_ABC_trans_perm"/>
</dbReference>
<keyword evidence="4 7" id="KW-0812">Transmembrane</keyword>
<feature type="transmembrane region" description="Helical" evidence="7">
    <location>
        <begin position="142"/>
        <end position="163"/>
    </location>
</feature>
<protein>
    <submittedName>
        <fullName evidence="9">Carbohydrate ABC transporter permease</fullName>
    </submittedName>
</protein>
<proteinExistence type="inferred from homology"/>
<dbReference type="SUPFAM" id="SSF161098">
    <property type="entry name" value="MetI-like"/>
    <property type="match status" value="1"/>
</dbReference>
<dbReference type="EMBL" id="JBFNQD010000002">
    <property type="protein sequence ID" value="MEW9305375.1"/>
    <property type="molecule type" value="Genomic_DNA"/>
</dbReference>
<gene>
    <name evidence="9" type="ORF">ABXS05_07500</name>
</gene>
<dbReference type="PANTHER" id="PTHR32243">
    <property type="entry name" value="MALTOSE TRANSPORT SYSTEM PERMEASE-RELATED"/>
    <property type="match status" value="1"/>
</dbReference>
<evidence type="ECO:0000256" key="6">
    <source>
        <dbReference type="ARBA" id="ARBA00023136"/>
    </source>
</evidence>
<dbReference type="CDD" id="cd06261">
    <property type="entry name" value="TM_PBP2"/>
    <property type="match status" value="1"/>
</dbReference>
<evidence type="ECO:0000259" key="8">
    <source>
        <dbReference type="PROSITE" id="PS50928"/>
    </source>
</evidence>
<dbReference type="Proteomes" id="UP001555786">
    <property type="component" value="Unassembled WGS sequence"/>
</dbReference>
<dbReference type="PROSITE" id="PS50928">
    <property type="entry name" value="ABC_TM1"/>
    <property type="match status" value="1"/>
</dbReference>
<evidence type="ECO:0000256" key="1">
    <source>
        <dbReference type="ARBA" id="ARBA00004651"/>
    </source>
</evidence>
<evidence type="ECO:0000313" key="10">
    <source>
        <dbReference type="Proteomes" id="UP001555786"/>
    </source>
</evidence>
<keyword evidence="10" id="KW-1185">Reference proteome</keyword>
<dbReference type="InterPro" id="IPR000515">
    <property type="entry name" value="MetI-like"/>
</dbReference>
<feature type="transmembrane region" description="Helical" evidence="7">
    <location>
        <begin position="107"/>
        <end position="130"/>
    </location>
</feature>
<organism evidence="9 10">
    <name type="scientific">Labrys neptuniae</name>
    <dbReference type="NCBI Taxonomy" id="376174"/>
    <lineage>
        <taxon>Bacteria</taxon>
        <taxon>Pseudomonadati</taxon>
        <taxon>Pseudomonadota</taxon>
        <taxon>Alphaproteobacteria</taxon>
        <taxon>Hyphomicrobiales</taxon>
        <taxon>Xanthobacteraceae</taxon>
        <taxon>Labrys</taxon>
    </lineage>
</organism>
<evidence type="ECO:0000256" key="2">
    <source>
        <dbReference type="ARBA" id="ARBA00022448"/>
    </source>
</evidence>
<feature type="transmembrane region" description="Helical" evidence="7">
    <location>
        <begin position="184"/>
        <end position="209"/>
    </location>
</feature>
<evidence type="ECO:0000256" key="3">
    <source>
        <dbReference type="ARBA" id="ARBA00022475"/>
    </source>
</evidence>
<keyword evidence="5 7" id="KW-1133">Transmembrane helix</keyword>
<name>A0ABV3PIB0_9HYPH</name>
<feature type="transmembrane region" description="Helical" evidence="7">
    <location>
        <begin position="12"/>
        <end position="32"/>
    </location>
</feature>
<keyword evidence="6 7" id="KW-0472">Membrane</keyword>
<feature type="domain" description="ABC transmembrane type-1" evidence="8">
    <location>
        <begin position="70"/>
        <end position="262"/>
    </location>
</feature>
<sequence>MLELRGHSRAIGYGLIALGVFITIAPFLWIGLQSLKNEIDILRGSWLFAPNGFNYADVLYSRRSDFPVNILNSLIVASSSTISVLVIGTLAAYALSRLQVKPWVSRLFLGWTLIFNMLPTLTLVGPWYLIFRQIGLASSLTALVLTHIALNLPMTIWMMMAYFRELPQELEDAARVDGCRQIDAFWRILLPLTTPGLIAAGVLAFVFSWNEFSVALTLTDRATATVPVAVARFAQQFEVQYGQMAAASVLSTIPALVLMFFGQRFVVQGLTMGAVK</sequence>
<dbReference type="InterPro" id="IPR035906">
    <property type="entry name" value="MetI-like_sf"/>
</dbReference>
<comment type="similarity">
    <text evidence="7">Belongs to the binding-protein-dependent transport system permease family.</text>
</comment>
<reference evidence="9 10" key="1">
    <citation type="submission" date="2024-07" db="EMBL/GenBank/DDBJ databases">
        <title>Description of Labrys sedimenti sp. nov., isolated from a diclofenac-degrading enrichment culture.</title>
        <authorList>
            <person name="Tancsics A."/>
            <person name="Csepanyi A."/>
        </authorList>
    </citation>
    <scope>NUCLEOTIDE SEQUENCE [LARGE SCALE GENOMIC DNA]</scope>
    <source>
        <strain evidence="9 10">LMG 23578</strain>
    </source>
</reference>